<feature type="compositionally biased region" description="Low complexity" evidence="7">
    <location>
        <begin position="227"/>
        <end position="251"/>
    </location>
</feature>
<dbReference type="Pfam" id="PF09397">
    <property type="entry name" value="FtsK_gamma"/>
    <property type="match status" value="1"/>
</dbReference>
<dbReference type="SUPFAM" id="SSF52540">
    <property type="entry name" value="P-loop containing nucleoside triphosphate hydrolases"/>
    <property type="match status" value="1"/>
</dbReference>
<dbReference type="PROSITE" id="PS50901">
    <property type="entry name" value="FTSK"/>
    <property type="match status" value="1"/>
</dbReference>
<name>A0ABT6ZIW4_9ACTN</name>
<dbReference type="InterPro" id="IPR036390">
    <property type="entry name" value="WH_DNA-bd_sf"/>
</dbReference>
<keyword evidence="2 6" id="KW-0547">Nucleotide-binding</keyword>
<organism evidence="10 11">
    <name type="scientific">Kribbibacterium absianum</name>
    <dbReference type="NCBI Taxonomy" id="3044210"/>
    <lineage>
        <taxon>Bacteria</taxon>
        <taxon>Bacillati</taxon>
        <taxon>Actinomycetota</taxon>
        <taxon>Coriobacteriia</taxon>
        <taxon>Coriobacteriales</taxon>
        <taxon>Kribbibacteriaceae</taxon>
        <taxon>Kribbibacterium</taxon>
    </lineage>
</organism>
<evidence type="ECO:0000256" key="1">
    <source>
        <dbReference type="ARBA" id="ARBA00006474"/>
    </source>
</evidence>
<evidence type="ECO:0000259" key="9">
    <source>
        <dbReference type="PROSITE" id="PS50901"/>
    </source>
</evidence>
<feature type="transmembrane region" description="Helical" evidence="8">
    <location>
        <begin position="80"/>
        <end position="105"/>
    </location>
</feature>
<comment type="similarity">
    <text evidence="1">Belongs to the FtsK/SpoIIIE/SftA family.</text>
</comment>
<dbReference type="Pfam" id="PF01580">
    <property type="entry name" value="FtsK_SpoIIIE"/>
    <property type="match status" value="1"/>
</dbReference>
<feature type="region of interest" description="Disordered" evidence="7">
    <location>
        <begin position="218"/>
        <end position="291"/>
    </location>
</feature>
<feature type="compositionally biased region" description="Basic residues" evidence="7">
    <location>
        <begin position="14"/>
        <end position="24"/>
    </location>
</feature>
<dbReference type="InterPro" id="IPR036388">
    <property type="entry name" value="WH-like_DNA-bd_sf"/>
</dbReference>
<feature type="transmembrane region" description="Helical" evidence="8">
    <location>
        <begin position="49"/>
        <end position="68"/>
    </location>
</feature>
<evidence type="ECO:0000256" key="7">
    <source>
        <dbReference type="SAM" id="MobiDB-lite"/>
    </source>
</evidence>
<dbReference type="InterPro" id="IPR002543">
    <property type="entry name" value="FtsK_dom"/>
</dbReference>
<keyword evidence="8" id="KW-0472">Membrane</keyword>
<gene>
    <name evidence="10" type="ORF">QJ043_02660</name>
</gene>
<dbReference type="InterPro" id="IPR041027">
    <property type="entry name" value="FtsK_alpha"/>
</dbReference>
<proteinExistence type="inferred from homology"/>
<keyword evidence="8" id="KW-0812">Transmembrane</keyword>
<dbReference type="RefSeq" id="WP_283712621.1">
    <property type="nucleotide sequence ID" value="NZ_JASJEW010000001.1"/>
</dbReference>
<dbReference type="InterPro" id="IPR018541">
    <property type="entry name" value="Ftsk_gamma"/>
</dbReference>
<dbReference type="Pfam" id="PF17854">
    <property type="entry name" value="FtsK_alpha"/>
    <property type="match status" value="1"/>
</dbReference>
<feature type="binding site" evidence="6">
    <location>
        <begin position="579"/>
        <end position="586"/>
    </location>
    <ligand>
        <name>ATP</name>
        <dbReference type="ChEBI" id="CHEBI:30616"/>
    </ligand>
</feature>
<feature type="region of interest" description="Disordered" evidence="7">
    <location>
        <begin position="1"/>
        <end position="35"/>
    </location>
</feature>
<dbReference type="SUPFAM" id="SSF46785">
    <property type="entry name" value="Winged helix' DNA-binding domain"/>
    <property type="match status" value="1"/>
</dbReference>
<feature type="transmembrane region" description="Helical" evidence="8">
    <location>
        <begin position="179"/>
        <end position="205"/>
    </location>
</feature>
<keyword evidence="8" id="KW-1133">Transmembrane helix</keyword>
<protein>
    <submittedName>
        <fullName evidence="10">DNA translocase FtsK</fullName>
    </submittedName>
</protein>
<keyword evidence="3 6" id="KW-0067">ATP-binding</keyword>
<comment type="caution">
    <text evidence="10">The sequence shown here is derived from an EMBL/GenBank/DDBJ whole genome shotgun (WGS) entry which is preliminary data.</text>
</comment>
<sequence length="914" mass="96322">MPRQRTSNASSKAPNKKQPNRSKQPRGAAHSSRAAERPGVVSASAWHDIAGVALVVVAVALGLSLVSPSEAVLADAARTFLTYGFGVGAMLVPCALLLYAVTFFVPDEEGAPVSARAALGLTLVVTAILGLLSASGAAPVTQDFSGVASAVFSDAWLTAHGGYWGGALAWLFLSLFGPVITTVVLVGLIVAGLVVCGLSISGIVARLRDARHEAAESFQQRRSERLAAQAAEPAPAAPTQVLQGRKAAGSRGRAGKDKDKTTYLGARKTTVLKREDAPAPGAKVHPPLEDLPTEATDELATPEVNLDLLNDDDWQAEAEGTAEGRSNDMPEHVADYAEVEDDVDEDVAAPLPVAAVGSADKPRERRRGNTKKAGATPPWMPVADPAGTEEAAAESAADIAAAAVAEEGGGAKLKAPKDLKRPGDASAAIELPPMSILHSNPTSAASSSSEAELRQTAERLQSTLEEFGLKSRVKGWVSGPLVTTFKIEMGEGERVNKITNLEDDIALSLAATSVRIFAPIPGTSLVGIEIPNSKRNNVCLGDVLPFADGGPLQVAVGRDSEGRPTVIDLAGLPHLLVAGTTGSGKSVMLNGCIMSILMRATPDQVRLIMVDPKRVEFTGYSGLPHLYVPVVNEPQKAASALQWAVSEMERRLKIFERAGARDIKSYNKMVADGKFADAAAPPDHMPYFVIVIDELADLMMVAGKDVEASIVRIAQLGRAAGIHLIVATQRPSADVVTGLIKANIDNRVALSVDNGMNSRIILDQMGAEKLLGNGDMLVKLRGKKPKRVQGCYVSDPEIEEAVSFIRDQGEPEYHDEILSAVSPSPVSTGAQELDEDDDPLLWEAAQIVVDSQLGSTSGLQRRLKVGYARAGRIMDMLEHKGVVGPPDGSKPRDVLLDAAGLEELKSADALYREV</sequence>
<dbReference type="Gene3D" id="1.10.10.10">
    <property type="entry name" value="Winged helix-like DNA-binding domain superfamily/Winged helix DNA-binding domain"/>
    <property type="match status" value="1"/>
</dbReference>
<comment type="function">
    <text evidence="5">Essential cell division protein that coordinates cell division and chromosome segregation. The N-terminus is involved in assembly of the cell-division machinery. The C-terminus functions as a DNA motor that moves dsDNA in an ATP-dependent manner towards the dif recombination site, which is located within the replication terminus region. Required for activation of the Xer recombinase, allowing activation of chromosome unlinking by recombination.</text>
</comment>
<accession>A0ABT6ZIW4</accession>
<reference evidence="10" key="1">
    <citation type="submission" date="2023-05" db="EMBL/GenBank/DDBJ databases">
        <title>[olsenella] sp. nov., isolated from a pig farm feces dump.</title>
        <authorList>
            <person name="Chang Y.-H."/>
        </authorList>
    </citation>
    <scope>NUCLEOTIDE SEQUENCE</scope>
    <source>
        <strain evidence="10">YH-ols2217</strain>
    </source>
</reference>
<dbReference type="InterPro" id="IPR027417">
    <property type="entry name" value="P-loop_NTPase"/>
</dbReference>
<dbReference type="PANTHER" id="PTHR22683:SF41">
    <property type="entry name" value="DNA TRANSLOCASE FTSK"/>
    <property type="match status" value="1"/>
</dbReference>
<feature type="transmembrane region" description="Helical" evidence="8">
    <location>
        <begin position="150"/>
        <end position="173"/>
    </location>
</feature>
<keyword evidence="11" id="KW-1185">Reference proteome</keyword>
<evidence type="ECO:0000256" key="5">
    <source>
        <dbReference type="ARBA" id="ARBA00024986"/>
    </source>
</evidence>
<evidence type="ECO:0000256" key="4">
    <source>
        <dbReference type="ARBA" id="ARBA00023125"/>
    </source>
</evidence>
<evidence type="ECO:0000256" key="8">
    <source>
        <dbReference type="SAM" id="Phobius"/>
    </source>
</evidence>
<dbReference type="InterPro" id="IPR050206">
    <property type="entry name" value="FtsK/SpoIIIE/SftA"/>
</dbReference>
<dbReference type="PANTHER" id="PTHR22683">
    <property type="entry name" value="SPORULATION PROTEIN RELATED"/>
    <property type="match status" value="1"/>
</dbReference>
<dbReference type="CDD" id="cd01127">
    <property type="entry name" value="TrwB_TraG_TraD_VirD4"/>
    <property type="match status" value="1"/>
</dbReference>
<feature type="domain" description="FtsK" evidence="9">
    <location>
        <begin position="562"/>
        <end position="759"/>
    </location>
</feature>
<feature type="region of interest" description="Disordered" evidence="7">
    <location>
        <begin position="431"/>
        <end position="456"/>
    </location>
</feature>
<dbReference type="EMBL" id="JASJEX010000001">
    <property type="protein sequence ID" value="MDJ1128985.1"/>
    <property type="molecule type" value="Genomic_DNA"/>
</dbReference>
<evidence type="ECO:0000313" key="10">
    <source>
        <dbReference type="EMBL" id="MDJ1128985.1"/>
    </source>
</evidence>
<dbReference type="Gene3D" id="3.30.980.40">
    <property type="match status" value="1"/>
</dbReference>
<feature type="compositionally biased region" description="Polar residues" evidence="7">
    <location>
        <begin position="1"/>
        <end position="13"/>
    </location>
</feature>
<evidence type="ECO:0000313" key="11">
    <source>
        <dbReference type="Proteomes" id="UP001431693"/>
    </source>
</evidence>
<feature type="region of interest" description="Disordered" evidence="7">
    <location>
        <begin position="352"/>
        <end position="394"/>
    </location>
</feature>
<keyword evidence="4" id="KW-0238">DNA-binding</keyword>
<feature type="transmembrane region" description="Helical" evidence="8">
    <location>
        <begin position="117"/>
        <end position="138"/>
    </location>
</feature>
<evidence type="ECO:0000256" key="3">
    <source>
        <dbReference type="ARBA" id="ARBA00022840"/>
    </source>
</evidence>
<dbReference type="SMART" id="SM00843">
    <property type="entry name" value="Ftsk_gamma"/>
    <property type="match status" value="1"/>
</dbReference>
<evidence type="ECO:0000256" key="2">
    <source>
        <dbReference type="ARBA" id="ARBA00022741"/>
    </source>
</evidence>
<evidence type="ECO:0000256" key="6">
    <source>
        <dbReference type="PROSITE-ProRule" id="PRU00289"/>
    </source>
</evidence>
<dbReference type="Gene3D" id="3.40.50.300">
    <property type="entry name" value="P-loop containing nucleotide triphosphate hydrolases"/>
    <property type="match status" value="1"/>
</dbReference>
<dbReference type="Proteomes" id="UP001431693">
    <property type="component" value="Unassembled WGS sequence"/>
</dbReference>